<dbReference type="RefSeq" id="WP_198577591.1">
    <property type="nucleotide sequence ID" value="NZ_JADWOX010000015.1"/>
</dbReference>
<organism evidence="2 3">
    <name type="scientific">Caulobacter hibisci</name>
    <dbReference type="NCBI Taxonomy" id="2035993"/>
    <lineage>
        <taxon>Bacteria</taxon>
        <taxon>Pseudomonadati</taxon>
        <taxon>Pseudomonadota</taxon>
        <taxon>Alphaproteobacteria</taxon>
        <taxon>Caulobacterales</taxon>
        <taxon>Caulobacteraceae</taxon>
        <taxon>Caulobacter</taxon>
    </lineage>
</organism>
<keyword evidence="1" id="KW-0472">Membrane</keyword>
<keyword evidence="3" id="KW-1185">Reference proteome</keyword>
<gene>
    <name evidence="2" type="ORF">I4Q42_18605</name>
</gene>
<feature type="transmembrane region" description="Helical" evidence="1">
    <location>
        <begin position="110"/>
        <end position="134"/>
    </location>
</feature>
<keyword evidence="1" id="KW-0812">Transmembrane</keyword>
<name>A0ABS0T1C4_9CAUL</name>
<accession>A0ABS0T1C4</accession>
<sequence>MAYGTDQTLDVVPEEQQSAVSWDAIAAGAAATIATLFVLLSLGAGFGLGIKPRWPNGIEARDFTPVVGAIFVAAQIIASMLGGYLAGRLRTKWLHVHDHEVHFRDTAHGLLAWAASVVGLLLLGALTAPSAAIVPDVALSPAEVLRATHVAAQISLFLGVGALTSAFAASVAAALGGLRRDDMHRLHRTRA</sequence>
<protein>
    <submittedName>
        <fullName evidence="2">Uncharacterized protein</fullName>
    </submittedName>
</protein>
<feature type="transmembrane region" description="Helical" evidence="1">
    <location>
        <begin position="24"/>
        <end position="46"/>
    </location>
</feature>
<comment type="caution">
    <text evidence="2">The sequence shown here is derived from an EMBL/GenBank/DDBJ whole genome shotgun (WGS) entry which is preliminary data.</text>
</comment>
<evidence type="ECO:0000313" key="2">
    <source>
        <dbReference type="EMBL" id="MBI1685682.1"/>
    </source>
</evidence>
<feature type="transmembrane region" description="Helical" evidence="1">
    <location>
        <begin position="154"/>
        <end position="178"/>
    </location>
</feature>
<proteinExistence type="predicted"/>
<evidence type="ECO:0000313" key="3">
    <source>
        <dbReference type="Proteomes" id="UP000639859"/>
    </source>
</evidence>
<evidence type="ECO:0000256" key="1">
    <source>
        <dbReference type="SAM" id="Phobius"/>
    </source>
</evidence>
<dbReference type="EMBL" id="JADWOX010000015">
    <property type="protein sequence ID" value="MBI1685682.1"/>
    <property type="molecule type" value="Genomic_DNA"/>
</dbReference>
<keyword evidence="1" id="KW-1133">Transmembrane helix</keyword>
<dbReference type="Proteomes" id="UP000639859">
    <property type="component" value="Unassembled WGS sequence"/>
</dbReference>
<feature type="transmembrane region" description="Helical" evidence="1">
    <location>
        <begin position="66"/>
        <end position="89"/>
    </location>
</feature>
<reference evidence="2 3" key="1">
    <citation type="submission" date="2020-11" db="EMBL/GenBank/DDBJ databases">
        <title>genome sequence of strain KACC 18849.</title>
        <authorList>
            <person name="Gao J."/>
            <person name="Zhang X."/>
        </authorList>
    </citation>
    <scope>NUCLEOTIDE SEQUENCE [LARGE SCALE GENOMIC DNA]</scope>
    <source>
        <strain evidence="2 3">KACC 18849</strain>
    </source>
</reference>